<dbReference type="AlphaFoldDB" id="A0AAQ3RU43"/>
<dbReference type="GO" id="GO:0005634">
    <property type="term" value="C:nucleus"/>
    <property type="evidence" value="ECO:0007669"/>
    <property type="project" value="TreeGrafter"/>
</dbReference>
<dbReference type="InterPro" id="IPR006456">
    <property type="entry name" value="ZF_HD_homeobox_Cys/His_dimer"/>
</dbReference>
<keyword evidence="2" id="KW-0963">Cytoplasm</keyword>
<evidence type="ECO:0000256" key="5">
    <source>
        <dbReference type="ARBA" id="ARBA00022833"/>
    </source>
</evidence>
<name>A0AAQ3RU43_VIGMU</name>
<sequence length="108" mass="11974">MEKEAGEERKGDERTRMLRRVILRRQPPRRCPTNNTVTIVRNVQHGECQRNHAINAGGFAVDGCMEFFPSGAEGTAGAMICGACGCHKNFHRREIHIHVTCHCNSGSG</sequence>
<dbReference type="EMBL" id="CP144695">
    <property type="protein sequence ID" value="WVZ05238.1"/>
    <property type="molecule type" value="Genomic_DNA"/>
</dbReference>
<proteinExistence type="predicted"/>
<keyword evidence="4" id="KW-0863">Zinc-finger</keyword>
<dbReference type="GO" id="GO:0003700">
    <property type="term" value="F:DNA-binding transcription factor activity"/>
    <property type="evidence" value="ECO:0007669"/>
    <property type="project" value="TreeGrafter"/>
</dbReference>
<keyword evidence="3" id="KW-0479">Metal-binding</keyword>
<dbReference type="GO" id="GO:0008270">
    <property type="term" value="F:zinc ion binding"/>
    <property type="evidence" value="ECO:0007669"/>
    <property type="project" value="UniProtKB-KW"/>
</dbReference>
<accession>A0AAQ3RU43</accession>
<evidence type="ECO:0000313" key="7">
    <source>
        <dbReference type="EMBL" id="WVZ05238.1"/>
    </source>
</evidence>
<protein>
    <recommendedName>
        <fullName evidence="6">ZF-HD dimerization-type domain-containing protein</fullName>
    </recommendedName>
</protein>
<evidence type="ECO:0000256" key="1">
    <source>
        <dbReference type="ARBA" id="ARBA00004496"/>
    </source>
</evidence>
<comment type="subcellular location">
    <subcellularLocation>
        <location evidence="1">Cytoplasm</location>
    </subcellularLocation>
</comment>
<dbReference type="GO" id="GO:0000976">
    <property type="term" value="F:transcription cis-regulatory region binding"/>
    <property type="evidence" value="ECO:0007669"/>
    <property type="project" value="TreeGrafter"/>
</dbReference>
<reference evidence="7 8" key="1">
    <citation type="journal article" date="2023" name="Life. Sci Alliance">
        <title>Evolutionary insights into 3D genome organization and epigenetic landscape of Vigna mungo.</title>
        <authorList>
            <person name="Junaid A."/>
            <person name="Singh B."/>
            <person name="Bhatia S."/>
        </authorList>
    </citation>
    <scope>NUCLEOTIDE SEQUENCE [LARGE SCALE GENOMIC DNA]</scope>
    <source>
        <strain evidence="7">Urdbean</strain>
    </source>
</reference>
<dbReference type="Pfam" id="PF04770">
    <property type="entry name" value="ZF-HD_dimer"/>
    <property type="match status" value="1"/>
</dbReference>
<organism evidence="7 8">
    <name type="scientific">Vigna mungo</name>
    <name type="common">Black gram</name>
    <name type="synonym">Phaseolus mungo</name>
    <dbReference type="NCBI Taxonomy" id="3915"/>
    <lineage>
        <taxon>Eukaryota</taxon>
        <taxon>Viridiplantae</taxon>
        <taxon>Streptophyta</taxon>
        <taxon>Embryophyta</taxon>
        <taxon>Tracheophyta</taxon>
        <taxon>Spermatophyta</taxon>
        <taxon>Magnoliopsida</taxon>
        <taxon>eudicotyledons</taxon>
        <taxon>Gunneridae</taxon>
        <taxon>Pentapetalae</taxon>
        <taxon>rosids</taxon>
        <taxon>fabids</taxon>
        <taxon>Fabales</taxon>
        <taxon>Fabaceae</taxon>
        <taxon>Papilionoideae</taxon>
        <taxon>50 kb inversion clade</taxon>
        <taxon>NPAAA clade</taxon>
        <taxon>indigoferoid/millettioid clade</taxon>
        <taxon>Phaseoleae</taxon>
        <taxon>Vigna</taxon>
    </lineage>
</organism>
<feature type="domain" description="ZF-HD dimerization-type" evidence="6">
    <location>
        <begin position="45"/>
        <end position="94"/>
    </location>
</feature>
<keyword evidence="5" id="KW-0862">Zinc</keyword>
<evidence type="ECO:0000256" key="2">
    <source>
        <dbReference type="ARBA" id="ARBA00022490"/>
    </source>
</evidence>
<evidence type="ECO:0000259" key="6">
    <source>
        <dbReference type="PROSITE" id="PS51523"/>
    </source>
</evidence>
<evidence type="ECO:0000256" key="4">
    <source>
        <dbReference type="ARBA" id="ARBA00022771"/>
    </source>
</evidence>
<dbReference type="PROSITE" id="PS51523">
    <property type="entry name" value="ZF_HD_DIMER"/>
    <property type="match status" value="1"/>
</dbReference>
<keyword evidence="8" id="KW-1185">Reference proteome</keyword>
<dbReference type="NCBIfam" id="TIGR01566">
    <property type="entry name" value="ZF_HD_prot_N"/>
    <property type="match status" value="1"/>
</dbReference>
<dbReference type="GO" id="GO:0005737">
    <property type="term" value="C:cytoplasm"/>
    <property type="evidence" value="ECO:0007669"/>
    <property type="project" value="UniProtKB-SubCell"/>
</dbReference>
<dbReference type="PANTHER" id="PTHR31948">
    <property type="entry name" value="ZINC-FINGER HOMEODOMAIN PROTEIN 2"/>
    <property type="match status" value="1"/>
</dbReference>
<evidence type="ECO:0000256" key="3">
    <source>
        <dbReference type="ARBA" id="ARBA00022723"/>
    </source>
</evidence>
<dbReference type="PANTHER" id="PTHR31948:SF162">
    <property type="entry name" value="MINI ZINC FINGER PROTEIN 2"/>
    <property type="match status" value="1"/>
</dbReference>
<gene>
    <name evidence="7" type="ORF">V8G54_018584</name>
</gene>
<dbReference type="GO" id="GO:0050793">
    <property type="term" value="P:regulation of developmental process"/>
    <property type="evidence" value="ECO:0007669"/>
    <property type="project" value="TreeGrafter"/>
</dbReference>
<evidence type="ECO:0000313" key="8">
    <source>
        <dbReference type="Proteomes" id="UP001374535"/>
    </source>
</evidence>
<dbReference type="Proteomes" id="UP001374535">
    <property type="component" value="Chromosome 6"/>
</dbReference>